<dbReference type="AlphaFoldDB" id="A0A8T0FMD8"/>
<accession>A0A8T0FMD8</accession>
<reference evidence="1" key="1">
    <citation type="journal article" date="2020" name="bioRxiv">
        <title>Chromosome-level reference genome of the European wasp spider Argiope bruennichi: a resource for studies on range expansion and evolutionary adaptation.</title>
        <authorList>
            <person name="Sheffer M.M."/>
            <person name="Hoppe A."/>
            <person name="Krehenwinkel H."/>
            <person name="Uhl G."/>
            <person name="Kuss A.W."/>
            <person name="Jensen L."/>
            <person name="Jensen C."/>
            <person name="Gillespie R.G."/>
            <person name="Hoff K.J."/>
            <person name="Prost S."/>
        </authorList>
    </citation>
    <scope>NUCLEOTIDE SEQUENCE</scope>
</reference>
<dbReference type="PANTHER" id="PTHR47331">
    <property type="entry name" value="PHD-TYPE DOMAIN-CONTAINING PROTEIN"/>
    <property type="match status" value="1"/>
</dbReference>
<gene>
    <name evidence="1" type="ORF">HNY73_005037</name>
</gene>
<dbReference type="GO" id="GO:0071897">
    <property type="term" value="P:DNA biosynthetic process"/>
    <property type="evidence" value="ECO:0007669"/>
    <property type="project" value="UniProtKB-ARBA"/>
</dbReference>
<sequence>MNLNPCITTPAIQLYTVKLPTIKLEPFNGDVQLWQSFWEQFQSSVDNNPNLSVIDKHVFLRGYLQDEPKRLVDGISIIADTYEATKKLLMDKSGDKNRIIQAHLDFLENLTPIRNPSPTSLNEVFIECNRRLQALRALGEDVNSYGRILTPKILRAFPDDICRRWIIFAKRQKISEGDIAKLIQFLSEEVEAALTTLKIRGEQSVKYDFKPSTANLHVNSKNTTPIKKRSPFCAFCDTNGHWPQDCNIVTDIDSRKQKLKIFTKLAQKLWYVIWMITSDVFGFGLGNIGIKNLQDKGMTIRNSEILSDFHNLFCKVDGRRVVKLPWKPEVILSSNNYEIALKRFQIVRNKLFTHSDLRDIYTEQMQNYIDYQHVELADNSPCNESKLFYLPHYTVKKQKNEEKKWRIVFDASSHTPGHPSLNDALEQGPNLLPEIFATLLRFRLHKFAITSDGRQAFLQLILDEEDRKLY</sequence>
<proteinExistence type="predicted"/>
<name>A0A8T0FMD8_ARGBR</name>
<keyword evidence="2" id="KW-1185">Reference proteome</keyword>
<dbReference type="Pfam" id="PF03564">
    <property type="entry name" value="DUF1759"/>
    <property type="match status" value="1"/>
</dbReference>
<evidence type="ECO:0000313" key="1">
    <source>
        <dbReference type="EMBL" id="KAF8789943.1"/>
    </source>
</evidence>
<dbReference type="Proteomes" id="UP000807504">
    <property type="component" value="Unassembled WGS sequence"/>
</dbReference>
<organism evidence="1 2">
    <name type="scientific">Argiope bruennichi</name>
    <name type="common">Wasp spider</name>
    <name type="synonym">Aranea bruennichi</name>
    <dbReference type="NCBI Taxonomy" id="94029"/>
    <lineage>
        <taxon>Eukaryota</taxon>
        <taxon>Metazoa</taxon>
        <taxon>Ecdysozoa</taxon>
        <taxon>Arthropoda</taxon>
        <taxon>Chelicerata</taxon>
        <taxon>Arachnida</taxon>
        <taxon>Araneae</taxon>
        <taxon>Araneomorphae</taxon>
        <taxon>Entelegynae</taxon>
        <taxon>Araneoidea</taxon>
        <taxon>Araneidae</taxon>
        <taxon>Argiope</taxon>
    </lineage>
</organism>
<comment type="caution">
    <text evidence="1">The sequence shown here is derived from an EMBL/GenBank/DDBJ whole genome shotgun (WGS) entry which is preliminary data.</text>
</comment>
<dbReference type="PANTHER" id="PTHR47331:SF1">
    <property type="entry name" value="GAG-LIKE PROTEIN"/>
    <property type="match status" value="1"/>
</dbReference>
<reference evidence="1" key="2">
    <citation type="submission" date="2020-06" db="EMBL/GenBank/DDBJ databases">
        <authorList>
            <person name="Sheffer M."/>
        </authorList>
    </citation>
    <scope>NUCLEOTIDE SEQUENCE</scope>
</reference>
<evidence type="ECO:0000313" key="2">
    <source>
        <dbReference type="Proteomes" id="UP000807504"/>
    </source>
</evidence>
<dbReference type="InterPro" id="IPR005312">
    <property type="entry name" value="DUF1759"/>
</dbReference>
<dbReference type="SUPFAM" id="SSF56672">
    <property type="entry name" value="DNA/RNA polymerases"/>
    <property type="match status" value="1"/>
</dbReference>
<protein>
    <submittedName>
        <fullName evidence="1">Uncharacterized protein</fullName>
    </submittedName>
</protein>
<dbReference type="InterPro" id="IPR043502">
    <property type="entry name" value="DNA/RNA_pol_sf"/>
</dbReference>
<dbReference type="EMBL" id="JABXBU010000011">
    <property type="protein sequence ID" value="KAF8789943.1"/>
    <property type="molecule type" value="Genomic_DNA"/>
</dbReference>